<evidence type="ECO:0000313" key="2">
    <source>
        <dbReference type="EMBL" id="CAF4503690.1"/>
    </source>
</evidence>
<dbReference type="Proteomes" id="UP000682733">
    <property type="component" value="Unassembled WGS sequence"/>
</dbReference>
<organism evidence="2 3">
    <name type="scientific">Didymodactylos carnosus</name>
    <dbReference type="NCBI Taxonomy" id="1234261"/>
    <lineage>
        <taxon>Eukaryota</taxon>
        <taxon>Metazoa</taxon>
        <taxon>Spiralia</taxon>
        <taxon>Gnathifera</taxon>
        <taxon>Rotifera</taxon>
        <taxon>Eurotatoria</taxon>
        <taxon>Bdelloidea</taxon>
        <taxon>Philodinida</taxon>
        <taxon>Philodinidae</taxon>
        <taxon>Didymodactylos</taxon>
    </lineage>
</organism>
<proteinExistence type="predicted"/>
<dbReference type="Proteomes" id="UP000677228">
    <property type="component" value="Unassembled WGS sequence"/>
</dbReference>
<accession>A0A8S2XN44</accession>
<feature type="non-terminal residue" evidence="2">
    <location>
        <position position="43"/>
    </location>
</feature>
<comment type="caution">
    <text evidence="2">The sequence shown here is derived from an EMBL/GenBank/DDBJ whole genome shotgun (WGS) entry which is preliminary data.</text>
</comment>
<dbReference type="EMBL" id="CAJNOK010067164">
    <property type="protein sequence ID" value="CAF1653625.1"/>
    <property type="molecule type" value="Genomic_DNA"/>
</dbReference>
<evidence type="ECO:0000313" key="3">
    <source>
        <dbReference type="Proteomes" id="UP000682733"/>
    </source>
</evidence>
<sequence length="43" mass="5114">MIGRLYKFSLQVQIAFCYCVDRQLQATMYTSDICEKEVFIDDQ</sequence>
<gene>
    <name evidence="1" type="ORF">OVA965_LOCUS44960</name>
    <name evidence="2" type="ORF">TMI583_LOCUS48063</name>
</gene>
<evidence type="ECO:0000313" key="1">
    <source>
        <dbReference type="EMBL" id="CAF1653625.1"/>
    </source>
</evidence>
<reference evidence="2" key="1">
    <citation type="submission" date="2021-02" db="EMBL/GenBank/DDBJ databases">
        <authorList>
            <person name="Nowell W R."/>
        </authorList>
    </citation>
    <scope>NUCLEOTIDE SEQUENCE</scope>
</reference>
<protein>
    <submittedName>
        <fullName evidence="2">Uncharacterized protein</fullName>
    </submittedName>
</protein>
<dbReference type="AlphaFoldDB" id="A0A8S2XN44"/>
<dbReference type="EMBL" id="CAJOBA010096109">
    <property type="protein sequence ID" value="CAF4503690.1"/>
    <property type="molecule type" value="Genomic_DNA"/>
</dbReference>
<name>A0A8S2XN44_9BILA</name>